<proteinExistence type="predicted"/>
<accession>A0A3Q0IZR0</accession>
<keyword evidence="1" id="KW-1185">Reference proteome</keyword>
<protein>
    <submittedName>
        <fullName evidence="2">Uncharacterized protein LOC113468774</fullName>
    </submittedName>
</protein>
<gene>
    <name evidence="2" type="primary">LOC113468774</name>
</gene>
<dbReference type="AlphaFoldDB" id="A0A3Q0IZR0"/>
<organism evidence="1 2">
    <name type="scientific">Diaphorina citri</name>
    <name type="common">Asian citrus psyllid</name>
    <dbReference type="NCBI Taxonomy" id="121845"/>
    <lineage>
        <taxon>Eukaryota</taxon>
        <taxon>Metazoa</taxon>
        <taxon>Ecdysozoa</taxon>
        <taxon>Arthropoda</taxon>
        <taxon>Hexapoda</taxon>
        <taxon>Insecta</taxon>
        <taxon>Pterygota</taxon>
        <taxon>Neoptera</taxon>
        <taxon>Paraneoptera</taxon>
        <taxon>Hemiptera</taxon>
        <taxon>Sternorrhyncha</taxon>
        <taxon>Psylloidea</taxon>
        <taxon>Psyllidae</taxon>
        <taxon>Diaphorininae</taxon>
        <taxon>Diaphorina</taxon>
    </lineage>
</organism>
<dbReference type="Proteomes" id="UP000079169">
    <property type="component" value="Unplaced"/>
</dbReference>
<dbReference type="PaxDb" id="121845-A0A3Q0IZR0"/>
<reference evidence="2" key="1">
    <citation type="submission" date="2025-08" db="UniProtKB">
        <authorList>
            <consortium name="RefSeq"/>
        </authorList>
    </citation>
    <scope>IDENTIFICATION</scope>
</reference>
<sequence length="118" mass="13637">MSKMLEHCVVEATRADRDHVLTPGEAVEKAWLMSRPTPLNKFGPKLTVSTRCQQIVRDCLRSSAEISHCLCHTMREFKPILYKECETFEAPPVYHPNATLDDFNWTKRPSPLKRNFCC</sequence>
<evidence type="ECO:0000313" key="1">
    <source>
        <dbReference type="Proteomes" id="UP000079169"/>
    </source>
</evidence>
<evidence type="ECO:0000313" key="2">
    <source>
        <dbReference type="RefSeq" id="XP_026681732.1"/>
    </source>
</evidence>
<dbReference type="RefSeq" id="XP_026681732.1">
    <property type="nucleotide sequence ID" value="XM_026825931.1"/>
</dbReference>
<name>A0A3Q0IZR0_DIACI</name>
<dbReference type="GeneID" id="113468774"/>
<dbReference type="KEGG" id="dci:113468774"/>